<dbReference type="GO" id="GO:0051539">
    <property type="term" value="F:4 iron, 4 sulfur cluster binding"/>
    <property type="evidence" value="ECO:0007669"/>
    <property type="project" value="InterPro"/>
</dbReference>
<evidence type="ECO:0000256" key="3">
    <source>
        <dbReference type="ARBA" id="ARBA00008343"/>
    </source>
</evidence>
<dbReference type="GO" id="GO:0032357">
    <property type="term" value="F:oxidized purine DNA binding"/>
    <property type="evidence" value="ECO:0007669"/>
    <property type="project" value="TreeGrafter"/>
</dbReference>
<keyword evidence="7" id="KW-0408">Iron</keyword>
<evidence type="ECO:0000256" key="5">
    <source>
        <dbReference type="ARBA" id="ARBA00022763"/>
    </source>
</evidence>
<dbReference type="Gene3D" id="1.10.1670.10">
    <property type="entry name" value="Helix-hairpin-Helix base-excision DNA repair enzymes (C-terminal)"/>
    <property type="match status" value="1"/>
</dbReference>
<evidence type="ECO:0000256" key="2">
    <source>
        <dbReference type="ARBA" id="ARBA00002933"/>
    </source>
</evidence>
<dbReference type="CDD" id="cd00056">
    <property type="entry name" value="ENDO3c"/>
    <property type="match status" value="1"/>
</dbReference>
<evidence type="ECO:0000256" key="7">
    <source>
        <dbReference type="ARBA" id="ARBA00023004"/>
    </source>
</evidence>
<comment type="function">
    <text evidence="2">Adenine glycosylase active on G-A mispairs. MutY also corrects error-prone DNA synthesis past GO lesions which are due to the oxidatively damaged form of guanine: 7,8-dihydro-8-oxoguanine (8-oxo-dGTP).</text>
</comment>
<protein>
    <submittedName>
        <fullName evidence="13">A/G-specific adenine glycosylase</fullName>
    </submittedName>
</protein>
<dbReference type="RefSeq" id="WP_289268673.1">
    <property type="nucleotide sequence ID" value="NZ_OX365700.1"/>
</dbReference>
<reference evidence="13" key="1">
    <citation type="submission" date="2022-10" db="EMBL/GenBank/DDBJ databases">
        <authorList>
            <person name="Koch H."/>
        </authorList>
    </citation>
    <scope>NUCLEOTIDE SEQUENCE</scope>
    <source>
        <strain evidence="13">DNF</strain>
    </source>
</reference>
<dbReference type="SUPFAM" id="SSF48150">
    <property type="entry name" value="DNA-glycosylase"/>
    <property type="match status" value="1"/>
</dbReference>
<dbReference type="InterPro" id="IPR003265">
    <property type="entry name" value="HhH-GPD_domain"/>
</dbReference>
<keyword evidence="8" id="KW-0411">Iron-sulfur</keyword>
<organism evidence="13 14">
    <name type="scientific">Nitrospira tepida</name>
    <dbReference type="NCBI Taxonomy" id="2973512"/>
    <lineage>
        <taxon>Bacteria</taxon>
        <taxon>Pseudomonadati</taxon>
        <taxon>Nitrospirota</taxon>
        <taxon>Nitrospiria</taxon>
        <taxon>Nitrospirales</taxon>
        <taxon>Nitrospiraceae</taxon>
        <taxon>Nitrospira</taxon>
    </lineage>
</organism>
<dbReference type="InterPro" id="IPR044298">
    <property type="entry name" value="MIG/MutY"/>
</dbReference>
<evidence type="ECO:0000313" key="14">
    <source>
        <dbReference type="Proteomes" id="UP001179121"/>
    </source>
</evidence>
<dbReference type="InterPro" id="IPR023170">
    <property type="entry name" value="HhH_base_excis_C"/>
</dbReference>
<sequence length="278" mass="31755">MQYRLLLKVRVADVYFLPGDFYNPAPLFLLTLMAKTRPSRQRKASSPRNSPRGRGKQTVPVGAAEKRRFAQALLKWYGEYGRDLPWRRTSDPYKILVSEVMLQQTQVDRVIPKYYEFLDRFPTFDALAKAPPEEVRATWYPLGYNVRPYRLHSIARETVARYGGQLPSEADELLSFKGIGRYTAGAIRAFAFNQDAPILDTNVMRVLQRVFLGQGDPKSNRSLLWSLSEALIPKGKGYDFNQAVMDFGALVCTARDPYCLLCPMKNFCKSYPCDGRSI</sequence>
<evidence type="ECO:0000256" key="10">
    <source>
        <dbReference type="ARBA" id="ARBA00023295"/>
    </source>
</evidence>
<dbReference type="InterPro" id="IPR011257">
    <property type="entry name" value="DNA_glycosylase"/>
</dbReference>
<evidence type="ECO:0000256" key="8">
    <source>
        <dbReference type="ARBA" id="ARBA00023014"/>
    </source>
</evidence>
<dbReference type="GO" id="GO:0035485">
    <property type="term" value="F:adenine/guanine mispair binding"/>
    <property type="evidence" value="ECO:0007669"/>
    <property type="project" value="TreeGrafter"/>
</dbReference>
<feature type="region of interest" description="Disordered" evidence="11">
    <location>
        <begin position="39"/>
        <end position="61"/>
    </location>
</feature>
<dbReference type="AlphaFoldDB" id="A0AA86T561"/>
<dbReference type="GO" id="GO:0006284">
    <property type="term" value="P:base-excision repair"/>
    <property type="evidence" value="ECO:0007669"/>
    <property type="project" value="InterPro"/>
</dbReference>
<dbReference type="GO" id="GO:0046872">
    <property type="term" value="F:metal ion binding"/>
    <property type="evidence" value="ECO:0007669"/>
    <property type="project" value="UniProtKB-KW"/>
</dbReference>
<evidence type="ECO:0000256" key="4">
    <source>
        <dbReference type="ARBA" id="ARBA00022723"/>
    </source>
</evidence>
<comment type="similarity">
    <text evidence="3">Belongs to the Nth/MutY family.</text>
</comment>
<dbReference type="SMART" id="SM00478">
    <property type="entry name" value="ENDO3c"/>
    <property type="match status" value="1"/>
</dbReference>
<keyword evidence="10" id="KW-0326">Glycosidase</keyword>
<evidence type="ECO:0000256" key="9">
    <source>
        <dbReference type="ARBA" id="ARBA00023204"/>
    </source>
</evidence>
<keyword evidence="9" id="KW-0234">DNA repair</keyword>
<accession>A0AA86T561</accession>
<keyword evidence="14" id="KW-1185">Reference proteome</keyword>
<gene>
    <name evidence="13" type="ORF">DNFV4_02344</name>
</gene>
<dbReference type="Gene3D" id="1.10.340.30">
    <property type="entry name" value="Hypothetical protein, domain 2"/>
    <property type="match status" value="1"/>
</dbReference>
<dbReference type="InterPro" id="IPR003651">
    <property type="entry name" value="Endonuclease3_FeS-loop_motif"/>
</dbReference>
<evidence type="ECO:0000256" key="1">
    <source>
        <dbReference type="ARBA" id="ARBA00001966"/>
    </source>
</evidence>
<feature type="compositionally biased region" description="Basic residues" evidence="11">
    <location>
        <begin position="39"/>
        <end position="55"/>
    </location>
</feature>
<dbReference type="Pfam" id="PF00730">
    <property type="entry name" value="HhH-GPD"/>
    <property type="match status" value="1"/>
</dbReference>
<evidence type="ECO:0000256" key="6">
    <source>
        <dbReference type="ARBA" id="ARBA00022801"/>
    </source>
</evidence>
<dbReference type="PANTHER" id="PTHR42944:SF1">
    <property type="entry name" value="ADENINE DNA GLYCOSYLASE"/>
    <property type="match status" value="1"/>
</dbReference>
<evidence type="ECO:0000313" key="13">
    <source>
        <dbReference type="EMBL" id="CAI4031921.1"/>
    </source>
</evidence>
<dbReference type="GO" id="GO:0000701">
    <property type="term" value="F:purine-specific mismatch base pair DNA N-glycosylase activity"/>
    <property type="evidence" value="ECO:0007669"/>
    <property type="project" value="TreeGrafter"/>
</dbReference>
<keyword evidence="6" id="KW-0378">Hydrolase</keyword>
<dbReference type="SMART" id="SM00525">
    <property type="entry name" value="FES"/>
    <property type="match status" value="1"/>
</dbReference>
<dbReference type="GO" id="GO:0034039">
    <property type="term" value="F:8-oxo-7,8-dihydroguanine DNA N-glycosylase activity"/>
    <property type="evidence" value="ECO:0007669"/>
    <property type="project" value="TreeGrafter"/>
</dbReference>
<proteinExistence type="inferred from homology"/>
<evidence type="ECO:0000259" key="12">
    <source>
        <dbReference type="SMART" id="SM00478"/>
    </source>
</evidence>
<keyword evidence="5" id="KW-0227">DNA damage</keyword>
<name>A0AA86T561_9BACT</name>
<keyword evidence="4" id="KW-0479">Metal-binding</keyword>
<evidence type="ECO:0000256" key="11">
    <source>
        <dbReference type="SAM" id="MobiDB-lite"/>
    </source>
</evidence>
<comment type="cofactor">
    <cofactor evidence="1">
        <name>[4Fe-4S] cluster</name>
        <dbReference type="ChEBI" id="CHEBI:49883"/>
    </cofactor>
</comment>
<dbReference type="KEGG" id="nti:DNFV4_02344"/>
<dbReference type="EMBL" id="OX365700">
    <property type="protein sequence ID" value="CAI4031921.1"/>
    <property type="molecule type" value="Genomic_DNA"/>
</dbReference>
<dbReference type="Proteomes" id="UP001179121">
    <property type="component" value="Chromosome"/>
</dbReference>
<feature type="domain" description="HhH-GPD" evidence="12">
    <location>
        <begin position="101"/>
        <end position="250"/>
    </location>
</feature>
<dbReference type="GO" id="GO:0006298">
    <property type="term" value="P:mismatch repair"/>
    <property type="evidence" value="ECO:0007669"/>
    <property type="project" value="TreeGrafter"/>
</dbReference>
<dbReference type="PANTHER" id="PTHR42944">
    <property type="entry name" value="ADENINE DNA GLYCOSYLASE"/>
    <property type="match status" value="1"/>
</dbReference>